<evidence type="ECO:0000256" key="5">
    <source>
        <dbReference type="ARBA" id="ARBA00034923"/>
    </source>
</evidence>
<dbReference type="RefSeq" id="WP_111377049.1">
    <property type="nucleotide sequence ID" value="NZ_CP043612.1"/>
</dbReference>
<dbReference type="Pfam" id="PF00580">
    <property type="entry name" value="UvrD-helicase"/>
    <property type="match status" value="1"/>
</dbReference>
<dbReference type="InterPro" id="IPR027351">
    <property type="entry name" value="(+)RNA_virus_helicase_core_dom"/>
</dbReference>
<sequence length="363" mass="41561">MENNKLIIAAAGSGKTTYLIEEAIKTSEKKVLITTYTQANEAEIRKKIIEKLNYIPDNITVQTWFSFLLQHGVRPFQGAVFEKRINGLILVNKKSAMYVAKSDVENYYFTKDVKIYSDKISEFVCTSNSIGRQAVIKRISKIFPKIFIDEVQDLAGYDLEILKLLFSSDTEVILVGDPRQATYSTNSSAKHARYKKANIVNYFFEDKSIKIESDQTSLQVNYRCNDLICSLSNKLYSKLSTVKSGNDSITGHDGIFFVREKDLENYLKRYSPLQLRDSRRQKVNDKYPVMNFGESKGLSFDRVLIYPTKPYIQWFLDSNSELADTSRSKLYVAITRARYSVAVVYNFNSSTAAADIINYDLEK</sequence>
<dbReference type="PANTHER" id="PTHR11070">
    <property type="entry name" value="UVRD / RECB / PCRA DNA HELICASE FAMILY MEMBER"/>
    <property type="match status" value="1"/>
</dbReference>
<keyword evidence="3 8" id="KW-0347">Helicase</keyword>
<dbReference type="EMBL" id="FXTQ01000001">
    <property type="protein sequence ID" value="SMO41615.1"/>
    <property type="molecule type" value="Genomic_DNA"/>
</dbReference>
<keyword evidence="4" id="KW-0067">ATP-binding</keyword>
<dbReference type="GO" id="GO:0000725">
    <property type="term" value="P:recombinational repair"/>
    <property type="evidence" value="ECO:0007669"/>
    <property type="project" value="TreeGrafter"/>
</dbReference>
<dbReference type="GO" id="GO:0043138">
    <property type="term" value="F:3'-5' DNA helicase activity"/>
    <property type="evidence" value="ECO:0007669"/>
    <property type="project" value="TreeGrafter"/>
</dbReference>
<evidence type="ECO:0000259" key="7">
    <source>
        <dbReference type="Pfam" id="PF01443"/>
    </source>
</evidence>
<organism evidence="8 9">
    <name type="scientific">Flavobacterium nitrogenifigens</name>
    <dbReference type="NCBI Taxonomy" id="1617283"/>
    <lineage>
        <taxon>Bacteria</taxon>
        <taxon>Pseudomonadati</taxon>
        <taxon>Bacteroidota</taxon>
        <taxon>Flavobacteriia</taxon>
        <taxon>Flavobacteriales</taxon>
        <taxon>Flavobacteriaceae</taxon>
        <taxon>Flavobacterium</taxon>
    </lineage>
</organism>
<dbReference type="Pfam" id="PF01443">
    <property type="entry name" value="Viral_helicase1"/>
    <property type="match status" value="1"/>
</dbReference>
<gene>
    <name evidence="8" type="ORF">SAMN06265220_101640</name>
</gene>
<feature type="domain" description="(+)RNA virus helicase C-terminal" evidence="7">
    <location>
        <begin position="143"/>
        <end position="341"/>
    </location>
</feature>
<dbReference type="SUPFAM" id="SSF52540">
    <property type="entry name" value="P-loop containing nucleoside triphosphate hydrolases"/>
    <property type="match status" value="1"/>
</dbReference>
<dbReference type="Gene3D" id="3.40.50.300">
    <property type="entry name" value="P-loop containing nucleotide triphosphate hydrolases"/>
    <property type="match status" value="2"/>
</dbReference>
<dbReference type="GO" id="GO:0003677">
    <property type="term" value="F:DNA binding"/>
    <property type="evidence" value="ECO:0007669"/>
    <property type="project" value="InterPro"/>
</dbReference>
<evidence type="ECO:0000313" key="9">
    <source>
        <dbReference type="Proteomes" id="UP000319267"/>
    </source>
</evidence>
<protein>
    <recommendedName>
        <fullName evidence="5">DNA 3'-5' helicase II</fullName>
    </recommendedName>
</protein>
<dbReference type="Proteomes" id="UP000319267">
    <property type="component" value="Unassembled WGS sequence"/>
</dbReference>
<feature type="domain" description="UvrD-like helicase ATP-binding" evidence="6">
    <location>
        <begin position="3"/>
        <end position="65"/>
    </location>
</feature>
<dbReference type="GO" id="GO:0005524">
    <property type="term" value="F:ATP binding"/>
    <property type="evidence" value="ECO:0007669"/>
    <property type="project" value="UniProtKB-KW"/>
</dbReference>
<dbReference type="InterPro" id="IPR027417">
    <property type="entry name" value="P-loop_NTPase"/>
</dbReference>
<dbReference type="OrthoDB" id="5107704at2"/>
<evidence type="ECO:0000256" key="1">
    <source>
        <dbReference type="ARBA" id="ARBA00022741"/>
    </source>
</evidence>
<evidence type="ECO:0000256" key="4">
    <source>
        <dbReference type="ARBA" id="ARBA00022840"/>
    </source>
</evidence>
<keyword evidence="1" id="KW-0547">Nucleotide-binding</keyword>
<dbReference type="InterPro" id="IPR014016">
    <property type="entry name" value="UvrD-like_ATP-bd"/>
</dbReference>
<dbReference type="AlphaFoldDB" id="A0A521B3J8"/>
<dbReference type="PANTHER" id="PTHR11070:SF2">
    <property type="entry name" value="ATP-DEPENDENT DNA HELICASE SRS2"/>
    <property type="match status" value="1"/>
</dbReference>
<evidence type="ECO:0000256" key="2">
    <source>
        <dbReference type="ARBA" id="ARBA00022801"/>
    </source>
</evidence>
<accession>A0A521B3J8</accession>
<evidence type="ECO:0000259" key="6">
    <source>
        <dbReference type="Pfam" id="PF00580"/>
    </source>
</evidence>
<dbReference type="InterPro" id="IPR000212">
    <property type="entry name" value="DNA_helicase_UvrD/REP"/>
</dbReference>
<dbReference type="GO" id="GO:0016787">
    <property type="term" value="F:hydrolase activity"/>
    <property type="evidence" value="ECO:0007669"/>
    <property type="project" value="UniProtKB-KW"/>
</dbReference>
<keyword evidence="9" id="KW-1185">Reference proteome</keyword>
<evidence type="ECO:0000256" key="3">
    <source>
        <dbReference type="ARBA" id="ARBA00022806"/>
    </source>
</evidence>
<proteinExistence type="predicted"/>
<evidence type="ECO:0000313" key="8">
    <source>
        <dbReference type="EMBL" id="SMO41615.1"/>
    </source>
</evidence>
<keyword evidence="2" id="KW-0378">Hydrolase</keyword>
<reference evidence="8 9" key="1">
    <citation type="submission" date="2017-05" db="EMBL/GenBank/DDBJ databases">
        <authorList>
            <person name="Varghese N."/>
            <person name="Submissions S."/>
        </authorList>
    </citation>
    <scope>NUCLEOTIDE SEQUENCE [LARGE SCALE GENOMIC DNA]</scope>
    <source>
        <strain evidence="8 9">DSM 29982</strain>
    </source>
</reference>
<name>A0A521B3J8_9FLAO</name>